<reference evidence="3" key="1">
    <citation type="journal article" date="2020" name="New Phytol.">
        <title>Comparative genomics reveals dynamic genome evolution in host specialist ectomycorrhizal fungi.</title>
        <authorList>
            <person name="Lofgren L.A."/>
            <person name="Nguyen N.H."/>
            <person name="Vilgalys R."/>
            <person name="Ruytinx J."/>
            <person name="Liao H.L."/>
            <person name="Branco S."/>
            <person name="Kuo A."/>
            <person name="LaButti K."/>
            <person name="Lipzen A."/>
            <person name="Andreopoulos W."/>
            <person name="Pangilinan J."/>
            <person name="Riley R."/>
            <person name="Hundley H."/>
            <person name="Na H."/>
            <person name="Barry K."/>
            <person name="Grigoriev I.V."/>
            <person name="Stajich J.E."/>
            <person name="Kennedy P.G."/>
        </authorList>
    </citation>
    <scope>NUCLEOTIDE SEQUENCE</scope>
    <source>
        <strain evidence="3">DOB743</strain>
    </source>
</reference>
<sequence>MTLVSNDPSWWPMINSFRLSSYFTFASSTALIYDWVLTFGQEVELIWRQRFSFMTILYLSVRYVGIPYYIINIMMSSSVTDAVSAILYSTLNWINVIVAAMLDIIMLARLHAMYQGSRKMLIFLTIIFLVVNIACGVIAAVVLKYMSGEELILSGTYSCAYIYKADDLLLISMTWILTAIWEVLALCLSMWIAVKHFRDLRRLGPSTGSTIGDCFRVLIKSHVVYFARAVPASFAAVCCSALSTQLSPKVSDLDSVGVQISTAIFEIFSYIQMFVLGPRLILSVRAYHAELVANSD</sequence>
<keyword evidence="1" id="KW-0812">Transmembrane</keyword>
<evidence type="ECO:0000259" key="2">
    <source>
        <dbReference type="Pfam" id="PF20151"/>
    </source>
</evidence>
<evidence type="ECO:0000256" key="1">
    <source>
        <dbReference type="SAM" id="Phobius"/>
    </source>
</evidence>
<feature type="transmembrane region" description="Helical" evidence="1">
    <location>
        <begin position="20"/>
        <end position="39"/>
    </location>
</feature>
<feature type="transmembrane region" description="Helical" evidence="1">
    <location>
        <begin position="120"/>
        <end position="143"/>
    </location>
</feature>
<feature type="domain" description="DUF6533" evidence="2">
    <location>
        <begin position="22"/>
        <end position="66"/>
    </location>
</feature>
<name>A0A9P6ZPV5_9AGAM</name>
<comment type="caution">
    <text evidence="3">The sequence shown here is derived from an EMBL/GenBank/DDBJ whole genome shotgun (WGS) entry which is preliminary data.</text>
</comment>
<protein>
    <recommendedName>
        <fullName evidence="2">DUF6533 domain-containing protein</fullName>
    </recommendedName>
</protein>
<feature type="transmembrane region" description="Helical" evidence="1">
    <location>
        <begin position="51"/>
        <end position="71"/>
    </location>
</feature>
<keyword evidence="1" id="KW-1133">Transmembrane helix</keyword>
<dbReference type="Pfam" id="PF20151">
    <property type="entry name" value="DUF6533"/>
    <property type="match status" value="1"/>
</dbReference>
<evidence type="ECO:0000313" key="4">
    <source>
        <dbReference type="Proteomes" id="UP000714275"/>
    </source>
</evidence>
<proteinExistence type="predicted"/>
<keyword evidence="4" id="KW-1185">Reference proteome</keyword>
<feature type="transmembrane region" description="Helical" evidence="1">
    <location>
        <begin position="256"/>
        <end position="276"/>
    </location>
</feature>
<dbReference type="Proteomes" id="UP000714275">
    <property type="component" value="Unassembled WGS sequence"/>
</dbReference>
<gene>
    <name evidence="3" type="ORF">EV702DRAFT_1269943</name>
</gene>
<dbReference type="InterPro" id="IPR045340">
    <property type="entry name" value="DUF6533"/>
</dbReference>
<evidence type="ECO:0000313" key="3">
    <source>
        <dbReference type="EMBL" id="KAG1774487.1"/>
    </source>
</evidence>
<keyword evidence="1" id="KW-0472">Membrane</keyword>
<organism evidence="3 4">
    <name type="scientific">Suillus placidus</name>
    <dbReference type="NCBI Taxonomy" id="48579"/>
    <lineage>
        <taxon>Eukaryota</taxon>
        <taxon>Fungi</taxon>
        <taxon>Dikarya</taxon>
        <taxon>Basidiomycota</taxon>
        <taxon>Agaricomycotina</taxon>
        <taxon>Agaricomycetes</taxon>
        <taxon>Agaricomycetidae</taxon>
        <taxon>Boletales</taxon>
        <taxon>Suillineae</taxon>
        <taxon>Suillaceae</taxon>
        <taxon>Suillus</taxon>
    </lineage>
</organism>
<dbReference type="OrthoDB" id="3349377at2759"/>
<feature type="transmembrane region" description="Helical" evidence="1">
    <location>
        <begin position="173"/>
        <end position="194"/>
    </location>
</feature>
<dbReference type="AlphaFoldDB" id="A0A9P6ZPV5"/>
<accession>A0A9P6ZPV5</accession>
<dbReference type="EMBL" id="JABBWD010000041">
    <property type="protein sequence ID" value="KAG1774487.1"/>
    <property type="molecule type" value="Genomic_DNA"/>
</dbReference>
<feature type="transmembrane region" description="Helical" evidence="1">
    <location>
        <begin position="225"/>
        <end position="244"/>
    </location>
</feature>
<feature type="non-terminal residue" evidence="3">
    <location>
        <position position="1"/>
    </location>
</feature>
<feature type="transmembrane region" description="Helical" evidence="1">
    <location>
        <begin position="91"/>
        <end position="108"/>
    </location>
</feature>